<dbReference type="Pfam" id="PF06782">
    <property type="entry name" value="UPF0236"/>
    <property type="match status" value="1"/>
</dbReference>
<accession>C4XFH7</accession>
<dbReference type="PATRIC" id="fig|496833.3.peg.224"/>
<dbReference type="KEGG" id="mfp:MBIO_0634"/>
<dbReference type="EMBL" id="AP009608">
    <property type="protein sequence ID" value="BAH69899.1"/>
    <property type="molecule type" value="Genomic_DNA"/>
</dbReference>
<gene>
    <name evidence="2" type="ordered locus">MBIO_0634</name>
</gene>
<dbReference type="InterPro" id="IPR009620">
    <property type="entry name" value="UPF0236"/>
</dbReference>
<dbReference type="HOGENOM" id="CLU_056159_0_0_14"/>
<reference evidence="2 3" key="1">
    <citation type="journal article" date="2009" name="Curr. Microbiol.">
        <title>Molecular cloning and expression of a novel cholinephosphotransferase involved in glycoglycerophospholipid biosynthesis of Mycoplasma fermentans.</title>
        <authorList>
            <person name="Ishida N."/>
            <person name="Irikura D."/>
            <person name="Matsuda K."/>
            <person name="Sato S."/>
            <person name="Asano K."/>
        </authorList>
    </citation>
    <scope>NUCLEOTIDE SEQUENCE [LARGE SCALE GENOMIC DNA]</scope>
    <source>
        <strain evidence="3">ATCC 19989 / NBRC 14854 / NCTC 10117 / PG18</strain>
    </source>
</reference>
<protein>
    <recommendedName>
        <fullName evidence="4">Transposase</fullName>
    </recommendedName>
</protein>
<evidence type="ECO:0000313" key="3">
    <source>
        <dbReference type="Proteomes" id="UP000006810"/>
    </source>
</evidence>
<comment type="similarity">
    <text evidence="1">Belongs to the UPF0236 family.</text>
</comment>
<keyword evidence="3" id="KW-1185">Reference proteome</keyword>
<dbReference type="Proteomes" id="UP000006810">
    <property type="component" value="Chromosome"/>
</dbReference>
<name>C4XFH7_MYCFP</name>
<dbReference type="AlphaFoldDB" id="C4XFH7"/>
<proteinExistence type="inferred from homology"/>
<dbReference type="NCBIfam" id="NF046004">
    <property type="entry name" value="ICE_Mbov_0401"/>
    <property type="match status" value="1"/>
</dbReference>
<organism evidence="2 3">
    <name type="scientific">Mycoplasmopsis fermentans (strain ATCC 19989 / NBRC 14854 / NCTC 10117 / PG18)</name>
    <name type="common">Mycoplasma fermentans</name>
    <dbReference type="NCBI Taxonomy" id="496833"/>
    <lineage>
        <taxon>Bacteria</taxon>
        <taxon>Bacillati</taxon>
        <taxon>Mycoplasmatota</taxon>
        <taxon>Mycoplasmoidales</taxon>
        <taxon>Metamycoplasmataceae</taxon>
        <taxon>Mycoplasmopsis</taxon>
    </lineage>
</organism>
<evidence type="ECO:0008006" key="4">
    <source>
        <dbReference type="Google" id="ProtNLM"/>
    </source>
</evidence>
<evidence type="ECO:0000313" key="2">
    <source>
        <dbReference type="EMBL" id="BAH69899.1"/>
    </source>
</evidence>
<sequence length="430" mass="50911">MKPIGFFFYFCDFTKNTIKQAYNKNMNLQDKQNYYESNLNFSLSSLIMNDENSLNKFIAINLIKNMINQLINYKYSDERKSKYKAHDVIIRIVRFENFTFKLKVERYKDKTTNKLHTFYPDYLNFGSSICEDEKERIQNYAVKDRITYSRIASKYNVSKTQIYKIVKQINLDKINSLKNYKNELVNNNIFIGIDDTFINSNQGRTKQKLKIRFLTIYQLKNNKIVNLNKIMNILPSSKMISGKCLSKTIKEAISKNYGDYNSFNVYILGDGAHWIQTLAKQLKGNFILCKFHFLRKFNDFIFKKRNRGFNNFIDSIQNLSGWKIEKEISEAYNSRDYGKLLDILNTIYLYFRDSFVLSDIDRYNLNSLIRYTSKLESGIINNDYSSLIEGHISVYIKRKLNKSFALYSQKTIEALLLNDNKIQNTLIQTY</sequence>
<evidence type="ECO:0000256" key="1">
    <source>
        <dbReference type="ARBA" id="ARBA00006539"/>
    </source>
</evidence>